<dbReference type="PANTHER" id="PTHR30105">
    <property type="entry name" value="UNCHARACTERIZED YIBQ-RELATED"/>
    <property type="match status" value="1"/>
</dbReference>
<dbReference type="CDD" id="cd10936">
    <property type="entry name" value="CE4_DAC2"/>
    <property type="match status" value="1"/>
</dbReference>
<feature type="transmembrane region" description="Helical" evidence="1">
    <location>
        <begin position="23"/>
        <end position="45"/>
    </location>
</feature>
<dbReference type="InterPro" id="IPR006837">
    <property type="entry name" value="Divergent_DAC"/>
</dbReference>
<sequence length="490" mass="51435">MSDKKHTTSLLPGRSWLVGRLSASWRVALGGSLWLLGCLALALWLGRGEEAPFRTGGSDAPAQAEYGHARALESAAGDSSQPFHTRLTALDMAVEEAMSAALPKAHWRREILPAASHAGDRANGPENLPEISGRCAYTITGPCAPLRLGLALLGRFAAHTDVFSPHAGGAGLTAQAAPHADAASSGTEKAGAGRAASDASFLRDGNIRLCWTSDGQLEIRDHGRLTHRILFPGREGELAGLDIPLPRPALALVIDDMGQSLEAAGALAALPYAVTPAIWPHAPHATSTAELAAQRRMDVLVHVPMEALPRKDGTIPNPGQGALKVGMEPHRIQAILEANLASLPTAVGLNNHMGSAFTGDAAACRIVCARLAGTGFFLLDSLTTPGSLLAQQARALGLVSASRDVFLDTYRQTPAILKALDQAAVRARIRGYAIAIGHPYAETLSALRAWQNSEGVALVPLRRLIWNMALEQAGTATNTAADSALQMPVR</sequence>
<keyword evidence="1" id="KW-0812">Transmembrane</keyword>
<protein>
    <recommendedName>
        <fullName evidence="4">Divergent polysaccharide deacetylase family protein</fullName>
    </recommendedName>
</protein>
<gene>
    <name evidence="2" type="ORF">SAMN02910291_00343</name>
</gene>
<dbReference type="GO" id="GO:0005975">
    <property type="term" value="P:carbohydrate metabolic process"/>
    <property type="evidence" value="ECO:0007669"/>
    <property type="project" value="InterPro"/>
</dbReference>
<dbReference type="PANTHER" id="PTHR30105:SF2">
    <property type="entry name" value="DIVERGENT POLYSACCHARIDE DEACETYLASE SUPERFAMILY"/>
    <property type="match status" value="1"/>
</dbReference>
<proteinExistence type="predicted"/>
<accession>A0AA94HQM8</accession>
<dbReference type="Gene3D" id="3.20.20.370">
    <property type="entry name" value="Glycoside hydrolase/deacetylase"/>
    <property type="match status" value="1"/>
</dbReference>
<dbReference type="Proteomes" id="UP000182680">
    <property type="component" value="Unassembled WGS sequence"/>
</dbReference>
<dbReference type="SUPFAM" id="SSF88713">
    <property type="entry name" value="Glycoside hydrolase/deacetylase"/>
    <property type="match status" value="1"/>
</dbReference>
<dbReference type="InterPro" id="IPR011330">
    <property type="entry name" value="Glyco_hydro/deAcase_b/a-brl"/>
</dbReference>
<evidence type="ECO:0000313" key="3">
    <source>
        <dbReference type="Proteomes" id="UP000182680"/>
    </source>
</evidence>
<dbReference type="RefSeq" id="WP_072311174.1">
    <property type="nucleotide sequence ID" value="NZ_FPIW01000003.1"/>
</dbReference>
<dbReference type="Pfam" id="PF04748">
    <property type="entry name" value="Polysacc_deac_2"/>
    <property type="match status" value="1"/>
</dbReference>
<organism evidence="2 3">
    <name type="scientific">Desulfovibrio desulfuricans</name>
    <dbReference type="NCBI Taxonomy" id="876"/>
    <lineage>
        <taxon>Bacteria</taxon>
        <taxon>Pseudomonadati</taxon>
        <taxon>Thermodesulfobacteriota</taxon>
        <taxon>Desulfovibrionia</taxon>
        <taxon>Desulfovibrionales</taxon>
        <taxon>Desulfovibrionaceae</taxon>
        <taxon>Desulfovibrio</taxon>
    </lineage>
</organism>
<name>A0AA94HQM8_DESDE</name>
<dbReference type="EMBL" id="FPIW01000003">
    <property type="protein sequence ID" value="SFW19267.1"/>
    <property type="molecule type" value="Genomic_DNA"/>
</dbReference>
<evidence type="ECO:0000256" key="1">
    <source>
        <dbReference type="SAM" id="Phobius"/>
    </source>
</evidence>
<evidence type="ECO:0008006" key="4">
    <source>
        <dbReference type="Google" id="ProtNLM"/>
    </source>
</evidence>
<dbReference type="AlphaFoldDB" id="A0AA94HQM8"/>
<keyword evidence="1" id="KW-0472">Membrane</keyword>
<evidence type="ECO:0000313" key="2">
    <source>
        <dbReference type="EMBL" id="SFW19267.1"/>
    </source>
</evidence>
<comment type="caution">
    <text evidence="2">The sequence shown here is derived from an EMBL/GenBank/DDBJ whole genome shotgun (WGS) entry which is preliminary data.</text>
</comment>
<keyword evidence="1" id="KW-1133">Transmembrane helix</keyword>
<reference evidence="3" key="1">
    <citation type="submission" date="2016-11" db="EMBL/GenBank/DDBJ databases">
        <authorList>
            <person name="Jaros S."/>
            <person name="Januszkiewicz K."/>
            <person name="Wedrychowicz H."/>
        </authorList>
    </citation>
    <scope>NUCLEOTIDE SEQUENCE [LARGE SCALE GENOMIC DNA]</scope>
    <source>
        <strain evidence="3">DSM 7057</strain>
    </source>
</reference>